<evidence type="ECO:0000256" key="1">
    <source>
        <dbReference type="SAM" id="Phobius"/>
    </source>
</evidence>
<gene>
    <name evidence="2" type="ORF">ABOZ73_02995</name>
</gene>
<keyword evidence="1" id="KW-0812">Transmembrane</keyword>
<evidence type="ECO:0000313" key="2">
    <source>
        <dbReference type="EMBL" id="XDO97400.1"/>
    </source>
</evidence>
<keyword evidence="1" id="KW-1133">Transmembrane helix</keyword>
<keyword evidence="1" id="KW-0472">Membrane</keyword>
<reference evidence="2" key="1">
    <citation type="submission" date="2024-06" db="EMBL/GenBank/DDBJ databases">
        <title>Caulobacter inopinatus, sp. nov.</title>
        <authorList>
            <person name="Donachie S.P."/>
        </authorList>
    </citation>
    <scope>NUCLEOTIDE SEQUENCE</scope>
    <source>
        <strain evidence="2">73W</strain>
    </source>
</reference>
<dbReference type="Pfam" id="PF06149">
    <property type="entry name" value="DUF969"/>
    <property type="match status" value="1"/>
</dbReference>
<feature type="transmembrane region" description="Helical" evidence="1">
    <location>
        <begin position="155"/>
        <end position="177"/>
    </location>
</feature>
<sequence>MLTLLGIAVVVVGFVARINPLLVVIAAALVTGLAGGMGPLEVVALFGKAFKENRYVSLLWLVLPAIGLLERYGLQERAKALIGDLKAATTGRILLLYFAIRQITSALGLTSLGGHPQMVRPLVAPMAEAAAETHGHTDDETRQKVRAMSAATDNIGLFFGEDIFIAIGSILLMVGFLQQNGIVVEPLHLSVWAIPTAIVALIVHGIRLVLFDRKLKRGAAK</sequence>
<feature type="transmembrane region" description="Helical" evidence="1">
    <location>
        <begin position="58"/>
        <end position="74"/>
    </location>
</feature>
<feature type="transmembrane region" description="Helical" evidence="1">
    <location>
        <begin position="23"/>
        <end position="46"/>
    </location>
</feature>
<protein>
    <submittedName>
        <fullName evidence="2">DUF969 domain-containing protein</fullName>
    </submittedName>
</protein>
<name>A0AB39KUH8_9CAUL</name>
<feature type="transmembrane region" description="Helical" evidence="1">
    <location>
        <begin position="189"/>
        <end position="211"/>
    </location>
</feature>
<proteinExistence type="predicted"/>
<organism evidence="2">
    <name type="scientific">Caulobacter sp. 73W</name>
    <dbReference type="NCBI Taxonomy" id="3161137"/>
    <lineage>
        <taxon>Bacteria</taxon>
        <taxon>Pseudomonadati</taxon>
        <taxon>Pseudomonadota</taxon>
        <taxon>Alphaproteobacteria</taxon>
        <taxon>Caulobacterales</taxon>
        <taxon>Caulobacteraceae</taxon>
        <taxon>Caulobacter</taxon>
    </lineage>
</organism>
<dbReference type="EMBL" id="CP158375">
    <property type="protein sequence ID" value="XDO97400.1"/>
    <property type="molecule type" value="Genomic_DNA"/>
</dbReference>
<accession>A0AB39KUH8</accession>
<dbReference type="AlphaFoldDB" id="A0AB39KUH8"/>
<dbReference type="RefSeq" id="WP_369060591.1">
    <property type="nucleotide sequence ID" value="NZ_CP158375.1"/>
</dbReference>
<dbReference type="InterPro" id="IPR010374">
    <property type="entry name" value="DUF969"/>
</dbReference>